<dbReference type="OMA" id="VILMRCK"/>
<evidence type="ECO:0000313" key="2">
    <source>
        <dbReference type="EMBL" id="CAK83844.1"/>
    </source>
</evidence>
<dbReference type="Proteomes" id="UP000000600">
    <property type="component" value="Unassembled WGS sequence"/>
</dbReference>
<evidence type="ECO:0000313" key="3">
    <source>
        <dbReference type="Proteomes" id="UP000000600"/>
    </source>
</evidence>
<dbReference type="OrthoDB" id="304838at2759"/>
<gene>
    <name evidence="2" type="ORF">GSPATT00018161001</name>
</gene>
<dbReference type="GeneID" id="5037026"/>
<dbReference type="InParanoid" id="A0DLC7"/>
<evidence type="ECO:0000256" key="1">
    <source>
        <dbReference type="SAM" id="Coils"/>
    </source>
</evidence>
<proteinExistence type="predicted"/>
<dbReference type="HOGENOM" id="CLU_542355_0_0_1"/>
<evidence type="ECO:0008006" key="4">
    <source>
        <dbReference type="Google" id="ProtNLM"/>
    </source>
</evidence>
<accession>A0DLC7</accession>
<dbReference type="KEGG" id="ptm:GSPATT00018161001"/>
<feature type="coiled-coil region" evidence="1">
    <location>
        <begin position="251"/>
        <end position="289"/>
    </location>
</feature>
<sequence length="503" mass="59950">MMKDQDVLEFHDYKQSVLLKMLRIYQEIYSDCDGDRIVVEAYNTKISKQDLDKFIVDPNFELSIELVILYLNYIIKYNQITQKIAPYFLIITSEDYNPSFGNVILYDGQLITQVPLAKFKYDGNKQNAPIVILMRCKNKWNMIILELQPWIIDFRTDKNTSFNAISAFATQFILDTFGIQIKNFNDFMLDYEQQGDQGDLIVYAIYKVFVMNLDLMGDTILTRNDYTTAKRKLLWLALSHMRERRKEDDDAEFTRRLMKKQREEMQKQMEEEEERKRQIKNQLSEKRMQVYGFLHTVEYPQEIKKVEDTPEQILLKKQLAQFNVTRPRDKVEAYLTRMRVKDPFEFQYPEPQKYEAPKKDPKGKVKNFVYEVEWPKATPGVQQMITPASYCVTQLFSDNTLQPEQPKLQKVYDYEILEQWEKQRQKLQQQTQVQTVQRNGSYFGSIGSRVFDNTDYTNGVVVPVGRKIVKQVDRWESKPKRLHKIQMVDRCIEQLEDDLFLNY</sequence>
<protein>
    <recommendedName>
        <fullName evidence="4">Ubiquitin-like protease family profile domain-containing protein</fullName>
    </recommendedName>
</protein>
<name>A0DLC7_PARTE</name>
<organism evidence="2 3">
    <name type="scientific">Paramecium tetraurelia</name>
    <dbReference type="NCBI Taxonomy" id="5888"/>
    <lineage>
        <taxon>Eukaryota</taxon>
        <taxon>Sar</taxon>
        <taxon>Alveolata</taxon>
        <taxon>Ciliophora</taxon>
        <taxon>Intramacronucleata</taxon>
        <taxon>Oligohymenophorea</taxon>
        <taxon>Peniculida</taxon>
        <taxon>Parameciidae</taxon>
        <taxon>Paramecium</taxon>
    </lineage>
</organism>
<keyword evidence="3" id="KW-1185">Reference proteome</keyword>
<dbReference type="RefSeq" id="XP_001451241.1">
    <property type="nucleotide sequence ID" value="XM_001451204.1"/>
</dbReference>
<keyword evidence="1" id="KW-0175">Coiled coil</keyword>
<dbReference type="EMBL" id="CT868485">
    <property type="protein sequence ID" value="CAK83844.1"/>
    <property type="molecule type" value="Genomic_DNA"/>
</dbReference>
<dbReference type="AlphaFoldDB" id="A0DLC7"/>
<reference evidence="2 3" key="1">
    <citation type="journal article" date="2006" name="Nature">
        <title>Global trends of whole-genome duplications revealed by the ciliate Paramecium tetraurelia.</title>
        <authorList>
            <consortium name="Genoscope"/>
            <person name="Aury J.-M."/>
            <person name="Jaillon O."/>
            <person name="Duret L."/>
            <person name="Noel B."/>
            <person name="Jubin C."/>
            <person name="Porcel B.M."/>
            <person name="Segurens B."/>
            <person name="Daubin V."/>
            <person name="Anthouard V."/>
            <person name="Aiach N."/>
            <person name="Arnaiz O."/>
            <person name="Billaut A."/>
            <person name="Beisson J."/>
            <person name="Blanc I."/>
            <person name="Bouhouche K."/>
            <person name="Camara F."/>
            <person name="Duharcourt S."/>
            <person name="Guigo R."/>
            <person name="Gogendeau D."/>
            <person name="Katinka M."/>
            <person name="Keller A.-M."/>
            <person name="Kissmehl R."/>
            <person name="Klotz C."/>
            <person name="Koll F."/>
            <person name="Le Moue A."/>
            <person name="Lepere C."/>
            <person name="Malinsky S."/>
            <person name="Nowacki M."/>
            <person name="Nowak J.K."/>
            <person name="Plattner H."/>
            <person name="Poulain J."/>
            <person name="Ruiz F."/>
            <person name="Serrano V."/>
            <person name="Zagulski M."/>
            <person name="Dessen P."/>
            <person name="Betermier M."/>
            <person name="Weissenbach J."/>
            <person name="Scarpelli C."/>
            <person name="Schachter V."/>
            <person name="Sperling L."/>
            <person name="Meyer E."/>
            <person name="Cohen J."/>
            <person name="Wincker P."/>
        </authorList>
    </citation>
    <scope>NUCLEOTIDE SEQUENCE [LARGE SCALE GENOMIC DNA]</scope>
    <source>
        <strain evidence="2 3">Stock d4-2</strain>
    </source>
</reference>